<keyword evidence="6 11" id="KW-0648">Protein biosynthesis</keyword>
<dbReference type="PRINTS" id="PR01041">
    <property type="entry name" value="TRNASYNTHMET"/>
</dbReference>
<dbReference type="InterPro" id="IPR009080">
    <property type="entry name" value="tRNAsynth_Ia_anticodon-bd"/>
</dbReference>
<evidence type="ECO:0000256" key="11">
    <source>
        <dbReference type="RuleBase" id="RU363039"/>
    </source>
</evidence>
<protein>
    <recommendedName>
        <fullName evidence="10">Probable methionine--tRNA ligase, mitochondrial</fullName>
        <ecNumber evidence="2">6.1.1.10</ecNumber>
    </recommendedName>
    <alternativeName>
        <fullName evidence="8">Methionyl-tRNA synthetase</fullName>
    </alternativeName>
</protein>
<keyword evidence="5 11" id="KW-0067">ATP-binding</keyword>
<dbReference type="HOGENOM" id="CLU_009710_9_0_1"/>
<evidence type="ECO:0000313" key="13">
    <source>
        <dbReference type="EMBL" id="ESK90180.1"/>
    </source>
</evidence>
<dbReference type="CDD" id="cd00814">
    <property type="entry name" value="MetRS_core"/>
    <property type="match status" value="1"/>
</dbReference>
<evidence type="ECO:0000256" key="8">
    <source>
        <dbReference type="ARBA" id="ARBA00030904"/>
    </source>
</evidence>
<dbReference type="Pfam" id="PF09334">
    <property type="entry name" value="tRNA-synt_1g"/>
    <property type="match status" value="1"/>
</dbReference>
<evidence type="ECO:0000256" key="3">
    <source>
        <dbReference type="ARBA" id="ARBA00022598"/>
    </source>
</evidence>
<dbReference type="GO" id="GO:0004825">
    <property type="term" value="F:methionine-tRNA ligase activity"/>
    <property type="evidence" value="ECO:0007669"/>
    <property type="project" value="UniProtKB-EC"/>
</dbReference>
<name>V2XCI2_MONRO</name>
<accession>V2XCI2</accession>
<evidence type="ECO:0000256" key="6">
    <source>
        <dbReference type="ARBA" id="ARBA00022917"/>
    </source>
</evidence>
<dbReference type="Gene3D" id="3.40.50.620">
    <property type="entry name" value="HUPs"/>
    <property type="match status" value="1"/>
</dbReference>
<evidence type="ECO:0000256" key="5">
    <source>
        <dbReference type="ARBA" id="ARBA00022840"/>
    </source>
</evidence>
<dbReference type="FunFam" id="2.170.220.10:FF:000001">
    <property type="entry name" value="methionine--tRNA ligase, mitochondrial"/>
    <property type="match status" value="1"/>
</dbReference>
<dbReference type="PROSITE" id="PS00178">
    <property type="entry name" value="AA_TRNA_LIGASE_I"/>
    <property type="match status" value="1"/>
</dbReference>
<evidence type="ECO:0000256" key="10">
    <source>
        <dbReference type="ARBA" id="ARBA00068817"/>
    </source>
</evidence>
<dbReference type="EMBL" id="AWSO01000466">
    <property type="protein sequence ID" value="ESK90180.1"/>
    <property type="molecule type" value="Genomic_DNA"/>
</dbReference>
<reference evidence="13 14" key="1">
    <citation type="journal article" date="2014" name="BMC Genomics">
        <title>Genome and secretome analysis of the hemibiotrophic fungal pathogen, Moniliophthora roreri, which causes frosty pod rot disease of cacao: mechanisms of the biotrophic and necrotrophic phases.</title>
        <authorList>
            <person name="Meinhardt L.W."/>
            <person name="Costa G.G.L."/>
            <person name="Thomazella D.P.T."/>
            <person name="Teixeira P.J.P.L."/>
            <person name="Carazzolle M.F."/>
            <person name="Schuster S.C."/>
            <person name="Carlson J.E."/>
            <person name="Guiltinan M.J."/>
            <person name="Mieczkowski P."/>
            <person name="Farmer A."/>
            <person name="Ramaraj T."/>
            <person name="Crozier J."/>
            <person name="Davis R.E."/>
            <person name="Shao J."/>
            <person name="Melnick R.L."/>
            <person name="Pereira G.A.G."/>
            <person name="Bailey B.A."/>
        </authorList>
    </citation>
    <scope>NUCLEOTIDE SEQUENCE [LARGE SCALE GENOMIC DNA]</scope>
    <source>
        <strain evidence="13 14">MCA 2997</strain>
    </source>
</reference>
<evidence type="ECO:0000256" key="4">
    <source>
        <dbReference type="ARBA" id="ARBA00022741"/>
    </source>
</evidence>
<evidence type="ECO:0000259" key="12">
    <source>
        <dbReference type="Pfam" id="PF09334"/>
    </source>
</evidence>
<evidence type="ECO:0000256" key="9">
    <source>
        <dbReference type="ARBA" id="ARBA00047364"/>
    </source>
</evidence>
<dbReference type="GO" id="GO:0005524">
    <property type="term" value="F:ATP binding"/>
    <property type="evidence" value="ECO:0007669"/>
    <property type="project" value="UniProtKB-KW"/>
</dbReference>
<evidence type="ECO:0000256" key="2">
    <source>
        <dbReference type="ARBA" id="ARBA00012838"/>
    </source>
</evidence>
<feature type="domain" description="Methionyl/Leucyl tRNA synthetase" evidence="12">
    <location>
        <begin position="27"/>
        <end position="394"/>
    </location>
</feature>
<dbReference type="InterPro" id="IPR014758">
    <property type="entry name" value="Met-tRNA_synth"/>
</dbReference>
<dbReference type="InterPro" id="IPR001412">
    <property type="entry name" value="aa-tRNA-synth_I_CS"/>
</dbReference>
<evidence type="ECO:0000256" key="7">
    <source>
        <dbReference type="ARBA" id="ARBA00023146"/>
    </source>
</evidence>
<organism evidence="13 14">
    <name type="scientific">Moniliophthora roreri (strain MCA 2997)</name>
    <name type="common">Cocoa frosty pod rot fungus</name>
    <name type="synonym">Crinipellis roreri</name>
    <dbReference type="NCBI Taxonomy" id="1381753"/>
    <lineage>
        <taxon>Eukaryota</taxon>
        <taxon>Fungi</taxon>
        <taxon>Dikarya</taxon>
        <taxon>Basidiomycota</taxon>
        <taxon>Agaricomycotina</taxon>
        <taxon>Agaricomycetes</taxon>
        <taxon>Agaricomycetidae</taxon>
        <taxon>Agaricales</taxon>
        <taxon>Marasmiineae</taxon>
        <taxon>Marasmiaceae</taxon>
        <taxon>Moniliophthora</taxon>
    </lineage>
</organism>
<dbReference type="Gene3D" id="1.10.730.10">
    <property type="entry name" value="Isoleucyl-tRNA Synthetase, Domain 1"/>
    <property type="match status" value="1"/>
</dbReference>
<dbReference type="GO" id="GO:0005739">
    <property type="term" value="C:mitochondrion"/>
    <property type="evidence" value="ECO:0007669"/>
    <property type="project" value="UniProtKB-ARBA"/>
</dbReference>
<dbReference type="OrthoDB" id="24670at2759"/>
<gene>
    <name evidence="13" type="ORF">Moror_7745</name>
</gene>
<keyword evidence="14" id="KW-1185">Reference proteome</keyword>
<dbReference type="NCBIfam" id="TIGR00398">
    <property type="entry name" value="metG"/>
    <property type="match status" value="1"/>
</dbReference>
<dbReference type="GO" id="GO:0006431">
    <property type="term" value="P:methionyl-tRNA aminoacylation"/>
    <property type="evidence" value="ECO:0007669"/>
    <property type="project" value="InterPro"/>
</dbReference>
<dbReference type="SUPFAM" id="SSF47323">
    <property type="entry name" value="Anticodon-binding domain of a subclass of class I aminoacyl-tRNA synthetases"/>
    <property type="match status" value="1"/>
</dbReference>
<dbReference type="InterPro" id="IPR014729">
    <property type="entry name" value="Rossmann-like_a/b/a_fold"/>
</dbReference>
<dbReference type="EC" id="6.1.1.10" evidence="2"/>
<keyword evidence="3 11" id="KW-0436">Ligase</keyword>
<dbReference type="InterPro" id="IPR033911">
    <property type="entry name" value="MetRS_core"/>
</dbReference>
<dbReference type="PANTHER" id="PTHR43326">
    <property type="entry name" value="METHIONYL-TRNA SYNTHETASE"/>
    <property type="match status" value="1"/>
</dbReference>
<comment type="caution">
    <text evidence="13">The sequence shown here is derived from an EMBL/GenBank/DDBJ whole genome shotgun (WGS) entry which is preliminary data.</text>
</comment>
<dbReference type="SUPFAM" id="SSF52374">
    <property type="entry name" value="Nucleotidylyl transferase"/>
    <property type="match status" value="1"/>
</dbReference>
<dbReference type="Gene3D" id="2.170.220.10">
    <property type="match status" value="1"/>
</dbReference>
<dbReference type="InterPro" id="IPR015413">
    <property type="entry name" value="Methionyl/Leucyl_tRNA_Synth"/>
</dbReference>
<proteinExistence type="inferred from homology"/>
<comment type="similarity">
    <text evidence="1 11">Belongs to the class-I aminoacyl-tRNA synthetase family.</text>
</comment>
<dbReference type="Proteomes" id="UP000017559">
    <property type="component" value="Unassembled WGS sequence"/>
</dbReference>
<dbReference type="AlphaFoldDB" id="V2XCI2"/>
<comment type="catalytic activity">
    <reaction evidence="9">
        <text>tRNA(Met) + L-methionine + ATP = L-methionyl-tRNA(Met) + AMP + diphosphate</text>
        <dbReference type="Rhea" id="RHEA:13481"/>
        <dbReference type="Rhea" id="RHEA-COMP:9667"/>
        <dbReference type="Rhea" id="RHEA-COMP:9698"/>
        <dbReference type="ChEBI" id="CHEBI:30616"/>
        <dbReference type="ChEBI" id="CHEBI:33019"/>
        <dbReference type="ChEBI" id="CHEBI:57844"/>
        <dbReference type="ChEBI" id="CHEBI:78442"/>
        <dbReference type="ChEBI" id="CHEBI:78530"/>
        <dbReference type="ChEBI" id="CHEBI:456215"/>
        <dbReference type="EC" id="6.1.1.10"/>
    </reaction>
</comment>
<keyword evidence="4 11" id="KW-0547">Nucleotide-binding</keyword>
<dbReference type="KEGG" id="mrr:Moror_7745"/>
<keyword evidence="7 11" id="KW-0030">Aminoacyl-tRNA synthetase</keyword>
<evidence type="ECO:0000313" key="14">
    <source>
        <dbReference type="Proteomes" id="UP000017559"/>
    </source>
</evidence>
<sequence length="541" mass="61020">MIRRACLQSLWNSAGRRCLSTEVKPWYTTTPIFYPNAVPHIGHLYSLVTADVFARYQRLKNPRIPVRFVTGTDEHGLKIQKAATAKEMQPREFCDQTSEQFRRLSKVADVTYTTFVRTSDEAHYKSVQQIWRELDAQGLIYKGSYSGWYSVTDECFYTDSQVTEVPATLTSPSRMISKETGATVEHSSETNYVFRLSAFRERLLEHYRSDENSIFPQPYRLSVIRTLETETLEDISISRPRSRLTWGIPVPGDPDHTVYVWVDALISYFTGIGYPWKDKGRSNGWPVNVQVIGKDIIRFHAIYFGAMLLALKLPLARQILTHAHWTSSQKKMSKSLGNTTDPFQAIDEFGIDSIRYYLAKVGGRFRDDVDWSHSQVSKHDKEIQALLGNFFMRITSKKITSLANEAVASGLDVNIVDPAVKVTYDVLEKATHVLPIKVAEKLDKLEMADALDEIVEVLKLANKCLTDVAPWNNPSPLVSLVSFTTCLETLRVAGICIQPFTPGVAGRLLDALGIPAEERLWSNAVTGNAPKNVKGVRLFTA</sequence>
<evidence type="ECO:0000256" key="1">
    <source>
        <dbReference type="ARBA" id="ARBA00005594"/>
    </source>
</evidence>
<dbReference type="PANTHER" id="PTHR43326:SF1">
    <property type="entry name" value="METHIONINE--TRNA LIGASE, MITOCHONDRIAL"/>
    <property type="match status" value="1"/>
</dbReference>
<dbReference type="STRING" id="1381753.V2XCI2"/>
<dbReference type="InterPro" id="IPR023457">
    <property type="entry name" value="Met-tRNA_synth_2"/>
</dbReference>